<dbReference type="PROSITE" id="PS51257">
    <property type="entry name" value="PROKAR_LIPOPROTEIN"/>
    <property type="match status" value="1"/>
</dbReference>
<evidence type="ECO:0000313" key="2">
    <source>
        <dbReference type="EMBL" id="MFB9055743.1"/>
    </source>
</evidence>
<keyword evidence="3" id="KW-1185">Reference proteome</keyword>
<gene>
    <name evidence="2" type="ORF">ACFFU9_03220</name>
</gene>
<evidence type="ECO:0000259" key="1">
    <source>
        <dbReference type="Pfam" id="PF08787"/>
    </source>
</evidence>
<evidence type="ECO:0000313" key="3">
    <source>
        <dbReference type="Proteomes" id="UP001589585"/>
    </source>
</evidence>
<keyword evidence="2" id="KW-0456">Lyase</keyword>
<protein>
    <submittedName>
        <fullName evidence="2">Polysaccharide lyase family 7 protein</fullName>
    </submittedName>
</protein>
<organism evidence="2 3">
    <name type="scientific">Mariniflexile ostreae</name>
    <dbReference type="NCBI Taxonomy" id="1520892"/>
    <lineage>
        <taxon>Bacteria</taxon>
        <taxon>Pseudomonadati</taxon>
        <taxon>Bacteroidota</taxon>
        <taxon>Flavobacteriia</taxon>
        <taxon>Flavobacteriales</taxon>
        <taxon>Flavobacteriaceae</taxon>
        <taxon>Mariniflexile</taxon>
    </lineage>
</organism>
<feature type="domain" description="Alginate lyase 2" evidence="1">
    <location>
        <begin position="79"/>
        <end position="250"/>
    </location>
</feature>
<dbReference type="InterPro" id="IPR014895">
    <property type="entry name" value="Alginate_lyase_2"/>
</dbReference>
<dbReference type="SUPFAM" id="SSF49899">
    <property type="entry name" value="Concanavalin A-like lectins/glucanases"/>
    <property type="match status" value="1"/>
</dbReference>
<dbReference type="Proteomes" id="UP001589585">
    <property type="component" value="Unassembled WGS sequence"/>
</dbReference>
<reference evidence="2 3" key="1">
    <citation type="submission" date="2024-09" db="EMBL/GenBank/DDBJ databases">
        <authorList>
            <person name="Sun Q."/>
            <person name="Mori K."/>
        </authorList>
    </citation>
    <scope>NUCLEOTIDE SEQUENCE [LARGE SCALE GENOMIC DNA]</scope>
    <source>
        <strain evidence="2 3">CECT 8622</strain>
    </source>
</reference>
<dbReference type="GO" id="GO:0016829">
    <property type="term" value="F:lyase activity"/>
    <property type="evidence" value="ECO:0007669"/>
    <property type="project" value="UniProtKB-KW"/>
</dbReference>
<dbReference type="Gene3D" id="2.60.120.200">
    <property type="match status" value="1"/>
</dbReference>
<dbReference type="EMBL" id="JBHMFC010000009">
    <property type="protein sequence ID" value="MFB9055743.1"/>
    <property type="molecule type" value="Genomic_DNA"/>
</dbReference>
<proteinExistence type="predicted"/>
<comment type="caution">
    <text evidence="2">The sequence shown here is derived from an EMBL/GenBank/DDBJ whole genome shotgun (WGS) entry which is preliminary data.</text>
</comment>
<dbReference type="InterPro" id="IPR013320">
    <property type="entry name" value="ConA-like_dom_sf"/>
</dbReference>
<accession>A0ABV5F8H0</accession>
<dbReference type="Pfam" id="PF08787">
    <property type="entry name" value="Alginate_lyase2"/>
    <property type="match status" value="1"/>
</dbReference>
<name>A0ABV5F8H0_9FLAO</name>
<dbReference type="RefSeq" id="WP_379859930.1">
    <property type="nucleotide sequence ID" value="NZ_JBHMFC010000009.1"/>
</dbReference>
<sequence>MKLNILRVSAIMLFFMSCSTENDSNLTTEVLPEQEVLLEEEDVLARASTGRFDFADFDGETTYAGAGGSISSRAYFNPTTTDNQFYFDVNSSGQRVFKCNQEKSHRTEIKEKSGKESALTTSKDMEYIGKLENIPNLGVTVGQVHNRGTGVNRPLIRVYVENGKFYIKTTTNNPTLATGTYSTITGPNYTSGSTFTLRIRFSGGNALVNITTTSGSSASTITPTPNWDGVKTKYYLKAGVYTEGNDKDPKLTMFGFDK</sequence>